<evidence type="ECO:0000256" key="3">
    <source>
        <dbReference type="ARBA" id="ARBA00022448"/>
    </source>
</evidence>
<dbReference type="Pfam" id="PF00119">
    <property type="entry name" value="ATP-synt_A"/>
    <property type="match status" value="1"/>
</dbReference>
<keyword evidence="3 11" id="KW-0813">Transport</keyword>
<dbReference type="NCBIfam" id="TIGR01131">
    <property type="entry name" value="ATP_synt_6_or_A"/>
    <property type="match status" value="1"/>
</dbReference>
<dbReference type="Gene3D" id="1.20.120.220">
    <property type="entry name" value="ATP synthase, F0 complex, subunit A"/>
    <property type="match status" value="1"/>
</dbReference>
<keyword evidence="7 11" id="KW-1133">Transmembrane helix</keyword>
<feature type="transmembrane region" description="Helical" evidence="11">
    <location>
        <begin position="133"/>
        <end position="152"/>
    </location>
</feature>
<dbReference type="HAMAP" id="MF_01393">
    <property type="entry name" value="ATP_synth_a_bact"/>
    <property type="match status" value="1"/>
</dbReference>
<dbReference type="AlphaFoldDB" id="A0A261EWT6"/>
<dbReference type="EMBL" id="MWWQ01000008">
    <property type="protein sequence ID" value="OZG51307.1"/>
    <property type="molecule type" value="Genomic_DNA"/>
</dbReference>
<name>A0A261EWT6_9BIFI</name>
<dbReference type="InterPro" id="IPR045083">
    <property type="entry name" value="ATP_synth_F0_asu_bact/mt"/>
</dbReference>
<dbReference type="InterPro" id="IPR000568">
    <property type="entry name" value="ATP_synth_F0_asu"/>
</dbReference>
<keyword evidence="8 11" id="KW-0406">Ion transport</keyword>
<comment type="similarity">
    <text evidence="2 11 12">Belongs to the ATPase A chain family.</text>
</comment>
<dbReference type="SUPFAM" id="SSF81336">
    <property type="entry name" value="F1F0 ATP synthase subunit A"/>
    <property type="match status" value="1"/>
</dbReference>
<sequence length="278" mass="30598">MTGSVGLSALAAAHGSAVLASGPSELPSIDDFLPPEILFQGTPFAMNRIVLIRVISTVFLLVVFGLTAKRAKLIPGRWQGFVEWMIDFVKYNVVYATMGELRGKRYVPVCCTIFFAALCFNLCGVIPGMNIAATATIAMPLMFALWTLTQYWRSGIRSNGGLWKYLKKEMFPAGVPWPVYILLSPIKFLEIAIIQPGALTLRLFANMVSGHLTLATALVMADWYIVQAHNAAMVPVGALWFVFGFLMTAFEIFIACLQAFIFAVLTAVYINSSYPEDE</sequence>
<proteinExistence type="inferred from homology"/>
<reference evidence="13 14" key="1">
    <citation type="journal article" date="2017" name="BMC Genomics">
        <title>Comparative genomic and phylogenomic analyses of the Bifidobacteriaceae family.</title>
        <authorList>
            <person name="Lugli G.A."/>
            <person name="Milani C."/>
            <person name="Turroni F."/>
            <person name="Duranti S."/>
            <person name="Mancabelli L."/>
            <person name="Mangifesta M."/>
            <person name="Ferrario C."/>
            <person name="Modesto M."/>
            <person name="Mattarelli P."/>
            <person name="Jiri K."/>
            <person name="van Sinderen D."/>
            <person name="Ventura M."/>
        </authorList>
    </citation>
    <scope>NUCLEOTIDE SEQUENCE [LARGE SCALE GENOMIC DNA]</scope>
    <source>
        <strain evidence="13 14">DSM 24744</strain>
    </source>
</reference>
<comment type="caution">
    <text evidence="13">The sequence shown here is derived from an EMBL/GenBank/DDBJ whole genome shotgun (WGS) entry which is preliminary data.</text>
</comment>
<dbReference type="CDD" id="cd00310">
    <property type="entry name" value="ATP-synt_Fo_a_6"/>
    <property type="match status" value="1"/>
</dbReference>
<feature type="transmembrane region" description="Helical" evidence="11">
    <location>
        <begin position="106"/>
        <end position="127"/>
    </location>
</feature>
<evidence type="ECO:0000256" key="8">
    <source>
        <dbReference type="ARBA" id="ARBA00023065"/>
    </source>
</evidence>
<keyword evidence="4 11" id="KW-0138">CF(0)</keyword>
<keyword evidence="5 11" id="KW-0812">Transmembrane</keyword>
<keyword evidence="10 11" id="KW-0066">ATP synthesis</keyword>
<evidence type="ECO:0000256" key="9">
    <source>
        <dbReference type="ARBA" id="ARBA00023136"/>
    </source>
</evidence>
<keyword evidence="14" id="KW-1185">Reference proteome</keyword>
<evidence type="ECO:0000256" key="2">
    <source>
        <dbReference type="ARBA" id="ARBA00006810"/>
    </source>
</evidence>
<dbReference type="InterPro" id="IPR035908">
    <property type="entry name" value="F0_ATP_A_sf"/>
</dbReference>
<dbReference type="InterPro" id="IPR023011">
    <property type="entry name" value="ATP_synth_F0_asu_AS"/>
</dbReference>
<evidence type="ECO:0000256" key="7">
    <source>
        <dbReference type="ARBA" id="ARBA00022989"/>
    </source>
</evidence>
<dbReference type="Proteomes" id="UP000216454">
    <property type="component" value="Unassembled WGS sequence"/>
</dbReference>
<evidence type="ECO:0000256" key="10">
    <source>
        <dbReference type="ARBA" id="ARBA00023310"/>
    </source>
</evidence>
<feature type="transmembrane region" description="Helical" evidence="11">
    <location>
        <begin position="44"/>
        <end position="68"/>
    </location>
</feature>
<feature type="transmembrane region" description="Helical" evidence="11">
    <location>
        <begin position="238"/>
        <end position="270"/>
    </location>
</feature>
<evidence type="ECO:0000256" key="12">
    <source>
        <dbReference type="RuleBase" id="RU000483"/>
    </source>
</evidence>
<evidence type="ECO:0000256" key="6">
    <source>
        <dbReference type="ARBA" id="ARBA00022781"/>
    </source>
</evidence>
<dbReference type="PRINTS" id="PR00123">
    <property type="entry name" value="ATPASEA"/>
</dbReference>
<evidence type="ECO:0000313" key="14">
    <source>
        <dbReference type="Proteomes" id="UP000216454"/>
    </source>
</evidence>
<gene>
    <name evidence="11" type="primary">atpB</name>
    <name evidence="13" type="ORF">PSSU_0930</name>
</gene>
<evidence type="ECO:0000256" key="5">
    <source>
        <dbReference type="ARBA" id="ARBA00022692"/>
    </source>
</evidence>
<comment type="subcellular location">
    <subcellularLocation>
        <location evidence="11 12">Cell membrane</location>
        <topology evidence="11 12">Multi-pass membrane protein</topology>
    </subcellularLocation>
    <subcellularLocation>
        <location evidence="1">Membrane</location>
        <topology evidence="1">Multi-pass membrane protein</topology>
    </subcellularLocation>
</comment>
<dbReference type="PANTHER" id="PTHR11410:SF0">
    <property type="entry name" value="ATP SYNTHASE SUBUNIT A"/>
    <property type="match status" value="1"/>
</dbReference>
<organism evidence="13 14">
    <name type="scientific">Pseudoscardovia suis</name>
    <dbReference type="NCBI Taxonomy" id="987063"/>
    <lineage>
        <taxon>Bacteria</taxon>
        <taxon>Bacillati</taxon>
        <taxon>Actinomycetota</taxon>
        <taxon>Actinomycetes</taxon>
        <taxon>Bifidobacteriales</taxon>
        <taxon>Bifidobacteriaceae</taxon>
        <taxon>Pseudoscardovia</taxon>
    </lineage>
</organism>
<comment type="function">
    <text evidence="11 12">Key component of the proton channel; it plays a direct role in the translocation of protons across the membrane.</text>
</comment>
<evidence type="ECO:0000256" key="11">
    <source>
        <dbReference type="HAMAP-Rule" id="MF_01393"/>
    </source>
</evidence>
<dbReference type="GO" id="GO:0045259">
    <property type="term" value="C:proton-transporting ATP synthase complex"/>
    <property type="evidence" value="ECO:0007669"/>
    <property type="project" value="UniProtKB-KW"/>
</dbReference>
<keyword evidence="9 11" id="KW-0472">Membrane</keyword>
<evidence type="ECO:0000313" key="13">
    <source>
        <dbReference type="EMBL" id="OZG51307.1"/>
    </source>
</evidence>
<keyword evidence="11" id="KW-1003">Cell membrane</keyword>
<feature type="transmembrane region" description="Helical" evidence="11">
    <location>
        <begin position="173"/>
        <end position="195"/>
    </location>
</feature>
<dbReference type="RefSeq" id="WP_094691291.1">
    <property type="nucleotide sequence ID" value="NZ_JBQKGU010000005.1"/>
</dbReference>
<feature type="transmembrane region" description="Helical" evidence="11">
    <location>
        <begin position="207"/>
        <end position="226"/>
    </location>
</feature>
<evidence type="ECO:0000256" key="4">
    <source>
        <dbReference type="ARBA" id="ARBA00022547"/>
    </source>
</evidence>
<accession>A0A261EWT6</accession>
<keyword evidence="6 11" id="KW-0375">Hydrogen ion transport</keyword>
<protein>
    <recommendedName>
        <fullName evidence="11 12">ATP synthase subunit a</fullName>
    </recommendedName>
    <alternativeName>
        <fullName evidence="11">ATP synthase F0 sector subunit a</fullName>
    </alternativeName>
    <alternativeName>
        <fullName evidence="11">F-ATPase subunit 6</fullName>
    </alternativeName>
</protein>
<dbReference type="PROSITE" id="PS00449">
    <property type="entry name" value="ATPASE_A"/>
    <property type="match status" value="1"/>
</dbReference>
<dbReference type="OrthoDB" id="9809130at2"/>
<dbReference type="GO" id="GO:0046933">
    <property type="term" value="F:proton-transporting ATP synthase activity, rotational mechanism"/>
    <property type="evidence" value="ECO:0007669"/>
    <property type="project" value="UniProtKB-UniRule"/>
</dbReference>
<evidence type="ECO:0000256" key="1">
    <source>
        <dbReference type="ARBA" id="ARBA00004141"/>
    </source>
</evidence>
<dbReference type="PANTHER" id="PTHR11410">
    <property type="entry name" value="ATP SYNTHASE SUBUNIT A"/>
    <property type="match status" value="1"/>
</dbReference>
<dbReference type="GO" id="GO:0005886">
    <property type="term" value="C:plasma membrane"/>
    <property type="evidence" value="ECO:0007669"/>
    <property type="project" value="UniProtKB-SubCell"/>
</dbReference>